<evidence type="ECO:0000313" key="3">
    <source>
        <dbReference type="Proteomes" id="UP000392064"/>
    </source>
</evidence>
<dbReference type="EMBL" id="CP045737">
    <property type="protein sequence ID" value="QGG40723.1"/>
    <property type="molecule type" value="Genomic_DNA"/>
</dbReference>
<name>A0A5Q2MG86_9ACTN</name>
<proteinExistence type="predicted"/>
<keyword evidence="3" id="KW-1185">Reference proteome</keyword>
<reference evidence="2 3" key="1">
    <citation type="submission" date="2019-11" db="EMBL/GenBank/DDBJ databases">
        <authorList>
            <person name="Li J."/>
        </authorList>
    </citation>
    <scope>NUCLEOTIDE SEQUENCE [LARGE SCALE GENOMIC DNA]</scope>
    <source>
        <strain evidence="2 3">MF47</strain>
    </source>
</reference>
<evidence type="ECO:0000259" key="1">
    <source>
        <dbReference type="Pfam" id="PF13472"/>
    </source>
</evidence>
<dbReference type="SUPFAM" id="SSF52266">
    <property type="entry name" value="SGNH hydrolase"/>
    <property type="match status" value="1"/>
</dbReference>
<dbReference type="RefSeq" id="WP_153651994.1">
    <property type="nucleotide sequence ID" value="NZ_CP045737.1"/>
</dbReference>
<feature type="domain" description="SGNH hydrolase-type esterase" evidence="1">
    <location>
        <begin position="49"/>
        <end position="221"/>
    </location>
</feature>
<evidence type="ECO:0000313" key="2">
    <source>
        <dbReference type="EMBL" id="QGG40723.1"/>
    </source>
</evidence>
<gene>
    <name evidence="2" type="ORF">GEV26_04720</name>
</gene>
<accession>A0A5Q2MG86</accession>
<dbReference type="KEGG" id="aef:GEV26_04720"/>
<dbReference type="InterPro" id="IPR013830">
    <property type="entry name" value="SGNH_hydro"/>
</dbReference>
<dbReference type="Pfam" id="PF13472">
    <property type="entry name" value="Lipase_GDSL_2"/>
    <property type="match status" value="1"/>
</dbReference>
<dbReference type="Gene3D" id="3.40.50.1110">
    <property type="entry name" value="SGNH hydrolase"/>
    <property type="match status" value="1"/>
</dbReference>
<dbReference type="Proteomes" id="UP000392064">
    <property type="component" value="Chromosome"/>
</dbReference>
<dbReference type="InterPro" id="IPR036514">
    <property type="entry name" value="SGNH_hydro_sf"/>
</dbReference>
<dbReference type="CDD" id="cd00229">
    <property type="entry name" value="SGNH_hydrolase"/>
    <property type="match status" value="1"/>
</dbReference>
<protein>
    <recommendedName>
        <fullName evidence="1">SGNH hydrolase-type esterase domain-containing protein</fullName>
    </recommendedName>
</protein>
<organism evidence="2 3">
    <name type="scientific">Aeromicrobium yanjiei</name>
    <dbReference type="NCBI Taxonomy" id="2662028"/>
    <lineage>
        <taxon>Bacteria</taxon>
        <taxon>Bacillati</taxon>
        <taxon>Actinomycetota</taxon>
        <taxon>Actinomycetes</taxon>
        <taxon>Propionibacteriales</taxon>
        <taxon>Nocardioidaceae</taxon>
        <taxon>Aeromicrobium</taxon>
    </lineage>
</organism>
<dbReference type="AlphaFoldDB" id="A0A5Q2MG86"/>
<sequence>MTLSRKTARRPVVIAFVVALVLGPFVAWQGAQGGQTHEESVLAPLGIVVVGDSITARYNDSPGDERQGWWSIVGHRFGADVRTYAQSGSGYLRPGHRCEGNRFIDRTEVYAGAAPSILFVEGGRNDWARCADGMFVPSTDHEIDHAVGTYLDTVKTFVPATTRVIVLGPPWGPLDARTGVRITGIVRAQAEAHGFEFISTAGALTASRVVDGVHPNRHGSAAIARRVIRALE</sequence>